<sequence length="72" mass="8101">MAAEDLYSMTLEILFLMEKVIYCVQLCLPHKCGEHVVGHRVESMAALVSESTLEFFTLLNARGKKELIENGV</sequence>
<dbReference type="EMBL" id="BMAU01021392">
    <property type="protein sequence ID" value="GFY30245.1"/>
    <property type="molecule type" value="Genomic_DNA"/>
</dbReference>
<name>A0A8X6W8I2_TRICX</name>
<dbReference type="Proteomes" id="UP000887159">
    <property type="component" value="Unassembled WGS sequence"/>
</dbReference>
<gene>
    <name evidence="1" type="ORF">TNCV_4064961</name>
</gene>
<accession>A0A8X6W8I2</accession>
<dbReference type="AlphaFoldDB" id="A0A8X6W8I2"/>
<reference evidence="1" key="1">
    <citation type="submission" date="2020-08" db="EMBL/GenBank/DDBJ databases">
        <title>Multicomponent nature underlies the extraordinary mechanical properties of spider dragline silk.</title>
        <authorList>
            <person name="Kono N."/>
            <person name="Nakamura H."/>
            <person name="Mori M."/>
            <person name="Yoshida Y."/>
            <person name="Ohtoshi R."/>
            <person name="Malay A.D."/>
            <person name="Moran D.A.P."/>
            <person name="Tomita M."/>
            <person name="Numata K."/>
            <person name="Arakawa K."/>
        </authorList>
    </citation>
    <scope>NUCLEOTIDE SEQUENCE</scope>
</reference>
<keyword evidence="2" id="KW-1185">Reference proteome</keyword>
<evidence type="ECO:0000313" key="1">
    <source>
        <dbReference type="EMBL" id="GFY30245.1"/>
    </source>
</evidence>
<evidence type="ECO:0000313" key="2">
    <source>
        <dbReference type="Proteomes" id="UP000887159"/>
    </source>
</evidence>
<protein>
    <submittedName>
        <fullName evidence="1">Uncharacterized protein</fullName>
    </submittedName>
</protein>
<proteinExistence type="predicted"/>
<comment type="caution">
    <text evidence="1">The sequence shown here is derived from an EMBL/GenBank/DDBJ whole genome shotgun (WGS) entry which is preliminary data.</text>
</comment>
<organism evidence="1 2">
    <name type="scientific">Trichonephila clavipes</name>
    <name type="common">Golden silk orbweaver</name>
    <name type="synonym">Nephila clavipes</name>
    <dbReference type="NCBI Taxonomy" id="2585209"/>
    <lineage>
        <taxon>Eukaryota</taxon>
        <taxon>Metazoa</taxon>
        <taxon>Ecdysozoa</taxon>
        <taxon>Arthropoda</taxon>
        <taxon>Chelicerata</taxon>
        <taxon>Arachnida</taxon>
        <taxon>Araneae</taxon>
        <taxon>Araneomorphae</taxon>
        <taxon>Entelegynae</taxon>
        <taxon>Araneoidea</taxon>
        <taxon>Nephilidae</taxon>
        <taxon>Trichonephila</taxon>
    </lineage>
</organism>